<evidence type="ECO:0000313" key="3">
    <source>
        <dbReference type="Proteomes" id="UP000023152"/>
    </source>
</evidence>
<name>X6NN98_RETFI</name>
<gene>
    <name evidence="2" type="ORF">RFI_09938</name>
</gene>
<proteinExistence type="predicted"/>
<sequence length="256" mass="29979">MKSGLVDRSIEDICEFHKIFKMFLLGGVTIILVFIGLAFSFEQNMSFKEQEGKVLERIEKRQISNIFNESFQSVSPAPMNMEKQGDWKQLYFLFLMGLESTGHHMLNLIFRELRKQVSKQELVLPEVQQSYQTKTKRPKIYVDDSDPLEFALILCWIYGQYELSPTSYDWSLLWNQPLKLKSYMQTHGTNDTCKLIPIILHDMYVNPKYHDGDTIVIAPVLSYPFLRPKPQMIPDINMLNEWIIRTNPGFTTLKLL</sequence>
<comment type="caution">
    <text evidence="2">The sequence shown here is derived from an EMBL/GenBank/DDBJ whole genome shotgun (WGS) entry which is preliminary data.</text>
</comment>
<keyword evidence="1" id="KW-0472">Membrane</keyword>
<dbReference type="Proteomes" id="UP000023152">
    <property type="component" value="Unassembled WGS sequence"/>
</dbReference>
<reference evidence="2 3" key="1">
    <citation type="journal article" date="2013" name="Curr. Biol.">
        <title>The Genome of the Foraminiferan Reticulomyxa filosa.</title>
        <authorList>
            <person name="Glockner G."/>
            <person name="Hulsmann N."/>
            <person name="Schleicher M."/>
            <person name="Noegel A.A."/>
            <person name="Eichinger L."/>
            <person name="Gallinger C."/>
            <person name="Pawlowski J."/>
            <person name="Sierra R."/>
            <person name="Euteneuer U."/>
            <person name="Pillet L."/>
            <person name="Moustafa A."/>
            <person name="Platzer M."/>
            <person name="Groth M."/>
            <person name="Szafranski K."/>
            <person name="Schliwa M."/>
        </authorList>
    </citation>
    <scope>NUCLEOTIDE SEQUENCE [LARGE SCALE GENOMIC DNA]</scope>
</reference>
<dbReference type="EMBL" id="ASPP01007405">
    <property type="protein sequence ID" value="ETO27194.1"/>
    <property type="molecule type" value="Genomic_DNA"/>
</dbReference>
<feature type="non-terminal residue" evidence="2">
    <location>
        <position position="256"/>
    </location>
</feature>
<feature type="transmembrane region" description="Helical" evidence="1">
    <location>
        <begin position="20"/>
        <end position="41"/>
    </location>
</feature>
<evidence type="ECO:0000313" key="2">
    <source>
        <dbReference type="EMBL" id="ETO27194.1"/>
    </source>
</evidence>
<keyword evidence="1" id="KW-1133">Transmembrane helix</keyword>
<organism evidence="2 3">
    <name type="scientific">Reticulomyxa filosa</name>
    <dbReference type="NCBI Taxonomy" id="46433"/>
    <lineage>
        <taxon>Eukaryota</taxon>
        <taxon>Sar</taxon>
        <taxon>Rhizaria</taxon>
        <taxon>Retaria</taxon>
        <taxon>Foraminifera</taxon>
        <taxon>Monothalamids</taxon>
        <taxon>Reticulomyxidae</taxon>
        <taxon>Reticulomyxa</taxon>
    </lineage>
</organism>
<keyword evidence="3" id="KW-1185">Reference proteome</keyword>
<accession>X6NN98</accession>
<dbReference type="AlphaFoldDB" id="X6NN98"/>
<evidence type="ECO:0000256" key="1">
    <source>
        <dbReference type="SAM" id="Phobius"/>
    </source>
</evidence>
<protein>
    <submittedName>
        <fullName evidence="2">Uncharacterized protein</fullName>
    </submittedName>
</protein>
<keyword evidence="1" id="KW-0812">Transmembrane</keyword>